<accession>A0A7X2TQS0</accession>
<dbReference type="EMBL" id="VUNN01000016">
    <property type="protein sequence ID" value="MSU06769.1"/>
    <property type="molecule type" value="Genomic_DNA"/>
</dbReference>
<gene>
    <name evidence="1" type="ORF">FYJ80_08270</name>
</gene>
<proteinExistence type="predicted"/>
<dbReference type="Proteomes" id="UP000460549">
    <property type="component" value="Unassembled WGS sequence"/>
</dbReference>
<dbReference type="RefSeq" id="WP_154425894.1">
    <property type="nucleotide sequence ID" value="NZ_VUNN01000016.1"/>
</dbReference>
<evidence type="ECO:0000313" key="2">
    <source>
        <dbReference type="Proteomes" id="UP000460549"/>
    </source>
</evidence>
<dbReference type="AlphaFoldDB" id="A0A7X2TQS0"/>
<name>A0A7X2TQS0_9SPIO</name>
<protein>
    <submittedName>
        <fullName evidence="1">Uncharacterized protein</fullName>
    </submittedName>
</protein>
<organism evidence="1 2">
    <name type="scientific">Bullifex porci</name>
    <dbReference type="NCBI Taxonomy" id="2606638"/>
    <lineage>
        <taxon>Bacteria</taxon>
        <taxon>Pseudomonadati</taxon>
        <taxon>Spirochaetota</taxon>
        <taxon>Spirochaetia</taxon>
        <taxon>Spirochaetales</taxon>
        <taxon>Spirochaetaceae</taxon>
        <taxon>Bullifex</taxon>
    </lineage>
</organism>
<keyword evidence="2" id="KW-1185">Reference proteome</keyword>
<comment type="caution">
    <text evidence="1">The sequence shown here is derived from an EMBL/GenBank/DDBJ whole genome shotgun (WGS) entry which is preliminary data.</text>
</comment>
<reference evidence="1 2" key="1">
    <citation type="submission" date="2019-08" db="EMBL/GenBank/DDBJ databases">
        <title>In-depth cultivation of the pig gut microbiome towards novel bacterial diversity and tailored functional studies.</title>
        <authorList>
            <person name="Wylensek D."/>
            <person name="Hitch T.C.A."/>
            <person name="Clavel T."/>
        </authorList>
    </citation>
    <scope>NUCLEOTIDE SEQUENCE [LARGE SCALE GENOMIC DNA]</scope>
    <source>
        <strain evidence="1 2">NM-380-WT-3C1</strain>
    </source>
</reference>
<evidence type="ECO:0000313" key="1">
    <source>
        <dbReference type="EMBL" id="MSU06769.1"/>
    </source>
</evidence>
<sequence>MTVRLEDGLTIYNGIENREYNISEGKEGELKVSSIKESGKIGLKVASLSDPSYIPYEGSNLPACFVVRLEKSGKYKVTISCKNYKGTYSVEFSEL</sequence>